<evidence type="ECO:0000256" key="4">
    <source>
        <dbReference type="ARBA" id="ARBA00023012"/>
    </source>
</evidence>
<evidence type="ECO:0000256" key="6">
    <source>
        <dbReference type="SAM" id="Phobius"/>
    </source>
</evidence>
<keyword evidence="6" id="KW-0472">Membrane</keyword>
<evidence type="ECO:0000256" key="3">
    <source>
        <dbReference type="ARBA" id="ARBA00022553"/>
    </source>
</evidence>
<dbReference type="EC" id="2.7.13.3" evidence="2"/>
<evidence type="ECO:0000259" key="8">
    <source>
        <dbReference type="PROSITE" id="PS50110"/>
    </source>
</evidence>
<dbReference type="Gene3D" id="1.10.287.130">
    <property type="match status" value="1"/>
</dbReference>
<evidence type="ECO:0000256" key="5">
    <source>
        <dbReference type="PROSITE-ProRule" id="PRU00169"/>
    </source>
</evidence>
<dbReference type="SMART" id="SM00448">
    <property type="entry name" value="REC"/>
    <property type="match status" value="1"/>
</dbReference>
<feature type="modified residue" description="4-aspartylphosphate" evidence="5">
    <location>
        <position position="574"/>
    </location>
</feature>
<evidence type="ECO:0000313" key="10">
    <source>
        <dbReference type="Proteomes" id="UP001060414"/>
    </source>
</evidence>
<dbReference type="CDD" id="cd16922">
    <property type="entry name" value="HATPase_EvgS-ArcB-TorS-like"/>
    <property type="match status" value="1"/>
</dbReference>
<dbReference type="RefSeq" id="WP_260748484.1">
    <property type="nucleotide sequence ID" value="NZ_CP092109.1"/>
</dbReference>
<dbReference type="PROSITE" id="PS50110">
    <property type="entry name" value="RESPONSE_REGULATORY"/>
    <property type="match status" value="1"/>
</dbReference>
<accession>A0ABY5ZLT8</accession>
<dbReference type="SUPFAM" id="SSF52172">
    <property type="entry name" value="CheY-like"/>
    <property type="match status" value="1"/>
</dbReference>
<dbReference type="InterPro" id="IPR003594">
    <property type="entry name" value="HATPase_dom"/>
</dbReference>
<dbReference type="Pfam" id="PF00512">
    <property type="entry name" value="HisKA"/>
    <property type="match status" value="1"/>
</dbReference>
<dbReference type="Pfam" id="PF11845">
    <property type="entry name" value="Tll0287-like"/>
    <property type="match status" value="1"/>
</dbReference>
<dbReference type="PANTHER" id="PTHR45339">
    <property type="entry name" value="HYBRID SIGNAL TRANSDUCTION HISTIDINE KINASE J"/>
    <property type="match status" value="1"/>
</dbReference>
<dbReference type="Proteomes" id="UP001060414">
    <property type="component" value="Chromosome"/>
</dbReference>
<dbReference type="InterPro" id="IPR005467">
    <property type="entry name" value="His_kinase_dom"/>
</dbReference>
<dbReference type="EMBL" id="CP092109">
    <property type="protein sequence ID" value="UWZ80127.1"/>
    <property type="molecule type" value="Genomic_DNA"/>
</dbReference>
<feature type="transmembrane region" description="Helical" evidence="6">
    <location>
        <begin position="12"/>
        <end position="32"/>
    </location>
</feature>
<comment type="catalytic activity">
    <reaction evidence="1">
        <text>ATP + protein L-histidine = ADP + protein N-phospho-L-histidine.</text>
        <dbReference type="EC" id="2.7.13.3"/>
    </reaction>
</comment>
<dbReference type="InterPro" id="IPR011006">
    <property type="entry name" value="CheY-like_superfamily"/>
</dbReference>
<dbReference type="GO" id="GO:0005524">
    <property type="term" value="F:ATP binding"/>
    <property type="evidence" value="ECO:0007669"/>
    <property type="project" value="UniProtKB-KW"/>
</dbReference>
<dbReference type="PROSITE" id="PS50109">
    <property type="entry name" value="HIS_KIN"/>
    <property type="match status" value="1"/>
</dbReference>
<dbReference type="InterPro" id="IPR036097">
    <property type="entry name" value="HisK_dim/P_sf"/>
</dbReference>
<evidence type="ECO:0000313" key="9">
    <source>
        <dbReference type="EMBL" id="UWZ80127.1"/>
    </source>
</evidence>
<dbReference type="InterPro" id="IPR021796">
    <property type="entry name" value="Tll0287-like_dom"/>
</dbReference>
<feature type="domain" description="Response regulatory" evidence="8">
    <location>
        <begin position="525"/>
        <end position="644"/>
    </location>
</feature>
<keyword evidence="6" id="KW-0812">Transmembrane</keyword>
<sequence length="655" mass="71692">MEKPSEDARVLLAYAWLLAVFGLVGVAASYFWNLTLLEREVQSTAYSVAVGSLEKDLSYRLWNATIGPLYAPVGDQVPPNPHLDLAERDIFSTSGRALTAVNPSYMTRLVHEFALEKFGHRGRITSLDPLRPENAPDPWENRALLALESGAPEVSAVVELNGAAHLRLIRPLVTEAPCLQCHAAQGYRVGDIRGGLSVAIPLAPYQPIFAERGRSLLAGHALFAGVGLLGLCAAVGGLRRQMLARERTERELCRAKDEAERANRLKSEFLANMSHEIRTPMNGVMGMVELARDRARDQEQLEMLDLARQSAGSLLKLLNDILDISRIEADKLLIEPHPFDPRELVEKTLAEFQPQAREKNLELRCEIDPQLVGQVKGDSFRLRQVLVNLLGNAVKFTEQGGIFVRVEGMPGKDSDTASKLVFSVTDTGVGIAEDKLPELFQLFTQVDGSLTRRHGGSGLGLALSRKLAEMMGGSVEVNSRMGKGSTFRLILPLEELGAAPQGAAVREARQDACWGADSAAARSGRILLVEDTPVNIRYVQALLSKAGHEVLVAQTGAEAVAIWEREPIDLILMDLQLPVMDGYAAAGRIRELEQLKGRSRVPIIALTAHAMKGDRERCLAAGMDDYLAKPLDARRLREVCARYLNGNKVELAARP</sequence>
<keyword evidence="4" id="KW-0902">Two-component regulatory system</keyword>
<dbReference type="Gene3D" id="3.30.450.290">
    <property type="match status" value="1"/>
</dbReference>
<evidence type="ECO:0000259" key="7">
    <source>
        <dbReference type="PROSITE" id="PS50109"/>
    </source>
</evidence>
<keyword evidence="9" id="KW-0547">Nucleotide-binding</keyword>
<keyword evidence="6" id="KW-1133">Transmembrane helix</keyword>
<keyword evidence="9" id="KW-0067">ATP-binding</keyword>
<feature type="domain" description="Histidine kinase" evidence="7">
    <location>
        <begin position="272"/>
        <end position="495"/>
    </location>
</feature>
<dbReference type="SUPFAM" id="SSF55874">
    <property type="entry name" value="ATPase domain of HSP90 chaperone/DNA topoisomerase II/histidine kinase"/>
    <property type="match status" value="1"/>
</dbReference>
<keyword evidence="10" id="KW-1185">Reference proteome</keyword>
<dbReference type="Pfam" id="PF00072">
    <property type="entry name" value="Response_reg"/>
    <property type="match status" value="1"/>
</dbReference>
<dbReference type="SUPFAM" id="SSF47384">
    <property type="entry name" value="Homodimeric domain of signal transducing histidine kinase"/>
    <property type="match status" value="1"/>
</dbReference>
<dbReference type="CDD" id="cd00082">
    <property type="entry name" value="HisKA"/>
    <property type="match status" value="1"/>
</dbReference>
<organism evidence="9 10">
    <name type="scientific">Geoalkalibacter halelectricus</name>
    <dbReference type="NCBI Taxonomy" id="2847045"/>
    <lineage>
        <taxon>Bacteria</taxon>
        <taxon>Pseudomonadati</taxon>
        <taxon>Thermodesulfobacteriota</taxon>
        <taxon>Desulfuromonadia</taxon>
        <taxon>Desulfuromonadales</taxon>
        <taxon>Geoalkalibacteraceae</taxon>
        <taxon>Geoalkalibacter</taxon>
    </lineage>
</organism>
<dbReference type="PANTHER" id="PTHR45339:SF1">
    <property type="entry name" value="HYBRID SIGNAL TRANSDUCTION HISTIDINE KINASE J"/>
    <property type="match status" value="1"/>
</dbReference>
<protein>
    <recommendedName>
        <fullName evidence="2">histidine kinase</fullName>
        <ecNumber evidence="2">2.7.13.3</ecNumber>
    </recommendedName>
</protein>
<dbReference type="SMART" id="SM00387">
    <property type="entry name" value="HATPase_c"/>
    <property type="match status" value="1"/>
</dbReference>
<dbReference type="Gene3D" id="3.30.565.10">
    <property type="entry name" value="Histidine kinase-like ATPase, C-terminal domain"/>
    <property type="match status" value="1"/>
</dbReference>
<gene>
    <name evidence="9" type="ORF">L9S41_01725</name>
</gene>
<proteinExistence type="predicted"/>
<keyword evidence="3 5" id="KW-0597">Phosphoprotein</keyword>
<dbReference type="InterPro" id="IPR003661">
    <property type="entry name" value="HisK_dim/P_dom"/>
</dbReference>
<dbReference type="CDD" id="cd17546">
    <property type="entry name" value="REC_hyHK_CKI1_RcsC-like"/>
    <property type="match status" value="1"/>
</dbReference>
<name>A0ABY5ZLT8_9BACT</name>
<dbReference type="SMART" id="SM00388">
    <property type="entry name" value="HisKA"/>
    <property type="match status" value="1"/>
</dbReference>
<dbReference type="InterPro" id="IPR036890">
    <property type="entry name" value="HATPase_C_sf"/>
</dbReference>
<dbReference type="InterPro" id="IPR001789">
    <property type="entry name" value="Sig_transdc_resp-reg_receiver"/>
</dbReference>
<evidence type="ECO:0000256" key="1">
    <source>
        <dbReference type="ARBA" id="ARBA00000085"/>
    </source>
</evidence>
<feature type="transmembrane region" description="Helical" evidence="6">
    <location>
        <begin position="216"/>
        <end position="238"/>
    </location>
</feature>
<evidence type="ECO:0000256" key="2">
    <source>
        <dbReference type="ARBA" id="ARBA00012438"/>
    </source>
</evidence>
<dbReference type="Gene3D" id="3.40.50.2300">
    <property type="match status" value="1"/>
</dbReference>
<reference evidence="9" key="1">
    <citation type="journal article" date="2022" name="Environ. Microbiol.">
        <title>Geoalkalibacter halelectricus SAP #1 sp. nov. possessing extracellular electron transfer and mineral#reducing capabilities from a haloalkaline environment.</title>
        <authorList>
            <person name="Yadav S."/>
            <person name="Singh R."/>
            <person name="Sundharam S.S."/>
            <person name="Chaudhary S."/>
            <person name="Krishnamurthi S."/>
            <person name="Patil S.A."/>
        </authorList>
    </citation>
    <scope>NUCLEOTIDE SEQUENCE</scope>
    <source>
        <strain evidence="9">SAP-1</strain>
    </source>
</reference>
<dbReference type="PRINTS" id="PR00344">
    <property type="entry name" value="BCTRLSENSOR"/>
</dbReference>
<dbReference type="Pfam" id="PF02518">
    <property type="entry name" value="HATPase_c"/>
    <property type="match status" value="1"/>
</dbReference>
<dbReference type="InterPro" id="IPR004358">
    <property type="entry name" value="Sig_transdc_His_kin-like_C"/>
</dbReference>